<name>A0A3M8VYZ5_9ACTN</name>
<evidence type="ECO:0008006" key="4">
    <source>
        <dbReference type="Google" id="ProtNLM"/>
    </source>
</evidence>
<dbReference type="AlphaFoldDB" id="A0A3M8VYZ5"/>
<dbReference type="RefSeq" id="WP_123101125.1">
    <property type="nucleotide sequence ID" value="NZ_RIBZ01000243.1"/>
</dbReference>
<feature type="signal peptide" evidence="1">
    <location>
        <begin position="1"/>
        <end position="27"/>
    </location>
</feature>
<dbReference type="EMBL" id="RIBZ01000243">
    <property type="protein sequence ID" value="RNG23118.1"/>
    <property type="molecule type" value="Genomic_DNA"/>
</dbReference>
<gene>
    <name evidence="2" type="ORF">EEJ42_19090</name>
</gene>
<comment type="caution">
    <text evidence="2">The sequence shown here is derived from an EMBL/GenBank/DDBJ whole genome shotgun (WGS) entry which is preliminary data.</text>
</comment>
<organism evidence="2 3">
    <name type="scientific">Streptomyces botrytidirepellens</name>
    <dbReference type="NCBI Taxonomy" id="2486417"/>
    <lineage>
        <taxon>Bacteria</taxon>
        <taxon>Bacillati</taxon>
        <taxon>Actinomycetota</taxon>
        <taxon>Actinomycetes</taxon>
        <taxon>Kitasatosporales</taxon>
        <taxon>Streptomycetaceae</taxon>
        <taxon>Streptomyces</taxon>
    </lineage>
</organism>
<protein>
    <recommendedName>
        <fullName evidence="4">Chaplin domain-containing protein</fullName>
    </recommendedName>
</protein>
<reference evidence="2 3" key="1">
    <citation type="submission" date="2018-11" db="EMBL/GenBank/DDBJ databases">
        <title>The Potential of Streptomyces as Biocontrol Agents against the Tomato grey mould, Botrytis cinerea (Gray mold) Frontiers in Microbiology.</title>
        <authorList>
            <person name="Li D."/>
        </authorList>
    </citation>
    <scope>NUCLEOTIDE SEQUENCE [LARGE SCALE GENOMIC DNA]</scope>
    <source>
        <strain evidence="2 3">NEAU-LD23</strain>
    </source>
</reference>
<accession>A0A3M8VYZ5</accession>
<proteinExistence type="predicted"/>
<evidence type="ECO:0000313" key="2">
    <source>
        <dbReference type="EMBL" id="RNG23118.1"/>
    </source>
</evidence>
<keyword evidence="3" id="KW-1185">Reference proteome</keyword>
<sequence>MNIGKKAILLTAAAGALAISGAGGAMAYGNGDLVTQSNKCDTETGLTAPGGLDLAPSGDVTIGSDCINFTNTGAVSQSNDCDTSTAVDLGGGADLAPEGDVSIGSNCANIAIDDTP</sequence>
<keyword evidence="1" id="KW-0732">Signal</keyword>
<dbReference type="Proteomes" id="UP000275401">
    <property type="component" value="Unassembled WGS sequence"/>
</dbReference>
<evidence type="ECO:0000313" key="3">
    <source>
        <dbReference type="Proteomes" id="UP000275401"/>
    </source>
</evidence>
<feature type="chain" id="PRO_5018276951" description="Chaplin domain-containing protein" evidence="1">
    <location>
        <begin position="28"/>
        <end position="116"/>
    </location>
</feature>
<evidence type="ECO:0000256" key="1">
    <source>
        <dbReference type="SAM" id="SignalP"/>
    </source>
</evidence>